<feature type="signal peptide" evidence="1">
    <location>
        <begin position="1"/>
        <end position="23"/>
    </location>
</feature>
<name>A0A941CSY4_9CLOT</name>
<dbReference type="CDD" id="cd00174">
    <property type="entry name" value="SH3"/>
    <property type="match status" value="1"/>
</dbReference>
<accession>A0A941CSY4</accession>
<evidence type="ECO:0000313" key="3">
    <source>
        <dbReference type="Proteomes" id="UP000675379"/>
    </source>
</evidence>
<comment type="caution">
    <text evidence="2">The sequence shown here is derived from an EMBL/GenBank/DDBJ whole genome shotgun (WGS) entry which is preliminary data.</text>
</comment>
<sequence>MKRKYWPCLVSVVASSFLLFSCATVPPKEPSTETPIIEPTETPVETNVETEVETPAEEYTLAPLETPDKMSYDNIKSDMNAMTVNLLQITKKFDLNSDGQEEEIVLIARDFVTPDALPDLYEGYELIIGTLEVRGYSASFEPRFNIVDLDKTDRYREIAVSEYGESEDPATTFIRYDGTVLEVIGTIPGFYGKRYVNGNPTEGLGKVSVDGSGIVKTLKTSFFLMTWNYEAEYQLEDGQSLTEIKKDLYPMNHQVTMLTDLTLKKSRTDSTDGITLKKGDVVTLKECDNAKWVSVMNTAGEIGWFALDEKDTIIGTGKTASEVFDGLFIAG</sequence>
<keyword evidence="3" id="KW-1185">Reference proteome</keyword>
<protein>
    <recommendedName>
        <fullName evidence="4">SH3 domain-containing protein</fullName>
    </recommendedName>
</protein>
<proteinExistence type="predicted"/>
<evidence type="ECO:0000256" key="1">
    <source>
        <dbReference type="SAM" id="SignalP"/>
    </source>
</evidence>
<dbReference type="SUPFAM" id="SSF50044">
    <property type="entry name" value="SH3-domain"/>
    <property type="match status" value="1"/>
</dbReference>
<dbReference type="AlphaFoldDB" id="A0A941CSY4"/>
<keyword evidence="1" id="KW-0732">Signal</keyword>
<feature type="chain" id="PRO_5036774627" description="SH3 domain-containing protein" evidence="1">
    <location>
        <begin position="24"/>
        <end position="331"/>
    </location>
</feature>
<dbReference type="Proteomes" id="UP000675379">
    <property type="component" value="Unassembled WGS sequence"/>
</dbReference>
<evidence type="ECO:0000313" key="2">
    <source>
        <dbReference type="EMBL" id="MBR0576801.1"/>
    </source>
</evidence>
<reference evidence="2" key="1">
    <citation type="submission" date="2021-04" db="EMBL/GenBank/DDBJ databases">
        <title>Proteiniclasticum sedimins sp. nov., an obligate anaerobic bacterium isolated from anaerobic sludge.</title>
        <authorList>
            <person name="Liu J."/>
        </authorList>
    </citation>
    <scope>NUCLEOTIDE SEQUENCE</scope>
    <source>
        <strain evidence="2">BAD-10</strain>
    </source>
</reference>
<gene>
    <name evidence="2" type="ORF">KCG48_10700</name>
</gene>
<organism evidence="2 3">
    <name type="scientific">Proteiniclasticum sediminis</name>
    <dbReference type="NCBI Taxonomy" id="2804028"/>
    <lineage>
        <taxon>Bacteria</taxon>
        <taxon>Bacillati</taxon>
        <taxon>Bacillota</taxon>
        <taxon>Clostridia</taxon>
        <taxon>Eubacteriales</taxon>
        <taxon>Clostridiaceae</taxon>
        <taxon>Proteiniclasticum</taxon>
    </lineage>
</organism>
<dbReference type="PROSITE" id="PS51257">
    <property type="entry name" value="PROKAR_LIPOPROTEIN"/>
    <property type="match status" value="1"/>
</dbReference>
<dbReference type="EMBL" id="JAGSCS010000015">
    <property type="protein sequence ID" value="MBR0576801.1"/>
    <property type="molecule type" value="Genomic_DNA"/>
</dbReference>
<evidence type="ECO:0008006" key="4">
    <source>
        <dbReference type="Google" id="ProtNLM"/>
    </source>
</evidence>
<dbReference type="InterPro" id="IPR036028">
    <property type="entry name" value="SH3-like_dom_sf"/>
</dbReference>
<dbReference type="RefSeq" id="WP_211802221.1">
    <property type="nucleotide sequence ID" value="NZ_JAGSCS010000015.1"/>
</dbReference>